<dbReference type="PANTHER" id="PTHR31671">
    <property type="entry name" value="DIABETES AND OBESITY REGULATED, ISOFORM G"/>
    <property type="match status" value="1"/>
</dbReference>
<dbReference type="InterPro" id="IPR029431">
    <property type="entry name" value="TP53INP"/>
</dbReference>
<evidence type="ECO:0000256" key="4">
    <source>
        <dbReference type="ARBA" id="ARBA00023006"/>
    </source>
</evidence>
<dbReference type="Proteomes" id="UP001217089">
    <property type="component" value="Unassembled WGS sequence"/>
</dbReference>
<keyword evidence="9" id="KW-0968">Cytoplasmic vesicle</keyword>
<evidence type="ECO:0000256" key="5">
    <source>
        <dbReference type="ARBA" id="ARBA00023015"/>
    </source>
</evidence>
<keyword evidence="4" id="KW-0072">Autophagy</keyword>
<keyword evidence="5" id="KW-0805">Transcription regulation</keyword>
<feature type="region of interest" description="Disordered" evidence="11">
    <location>
        <begin position="17"/>
        <end position="47"/>
    </location>
</feature>
<evidence type="ECO:0000256" key="2">
    <source>
        <dbReference type="ARBA" id="ARBA00004514"/>
    </source>
</evidence>
<evidence type="ECO:0000256" key="8">
    <source>
        <dbReference type="ARBA" id="ARBA00023242"/>
    </source>
</evidence>
<evidence type="ECO:0008006" key="14">
    <source>
        <dbReference type="Google" id="ProtNLM"/>
    </source>
</evidence>
<keyword evidence="7" id="KW-0804">Transcription</keyword>
<reference evidence="12 13" key="1">
    <citation type="submission" date="2022-12" db="EMBL/GenBank/DDBJ databases">
        <title>Chromosome-level genome of Tegillarca granosa.</title>
        <authorList>
            <person name="Kim J."/>
        </authorList>
    </citation>
    <scope>NUCLEOTIDE SEQUENCE [LARGE SCALE GENOMIC DNA]</scope>
    <source>
        <strain evidence="12">Teg-2019</strain>
        <tissue evidence="12">Adductor muscle</tissue>
    </source>
</reference>
<evidence type="ECO:0000256" key="1">
    <source>
        <dbReference type="ARBA" id="ARBA00004419"/>
    </source>
</evidence>
<protein>
    <recommendedName>
        <fullName evidence="14">Tumor protein p53-inducible nuclear protein 1</fullName>
    </recommendedName>
</protein>
<keyword evidence="6" id="KW-0010">Activator</keyword>
<dbReference type="Pfam" id="PF14839">
    <property type="entry name" value="DOR"/>
    <property type="match status" value="1"/>
</dbReference>
<feature type="region of interest" description="Disordered" evidence="11">
    <location>
        <begin position="69"/>
        <end position="114"/>
    </location>
</feature>
<accession>A0ABQ9EDI6</accession>
<feature type="compositionally biased region" description="Basic and acidic residues" evidence="11">
    <location>
        <begin position="17"/>
        <end position="34"/>
    </location>
</feature>
<dbReference type="EMBL" id="JARBDR010000917">
    <property type="protein sequence ID" value="KAJ8303409.1"/>
    <property type="molecule type" value="Genomic_DNA"/>
</dbReference>
<keyword evidence="8" id="KW-0539">Nucleus</keyword>
<proteinExistence type="predicted"/>
<gene>
    <name evidence="12" type="ORF">KUTeg_019805</name>
</gene>
<sequence>MFTSVANYLFGSSEAATEKNEVELKESPADHDESWTVVDLPGGTSSSQVQMTPMENLLIEHPSMSVYNSHCSGGSAGEESDLSSSDSASQNVAKRELRPRTVKGLGSHQPPRRPNAVAARAGLIAHIESVKSSQKVKQYNETRRLTRKGLERVNKIYSRQIPCRPRVPKSLKQCPSVGQKKH</sequence>
<evidence type="ECO:0000313" key="13">
    <source>
        <dbReference type="Proteomes" id="UP001217089"/>
    </source>
</evidence>
<evidence type="ECO:0000256" key="11">
    <source>
        <dbReference type="SAM" id="MobiDB-lite"/>
    </source>
</evidence>
<evidence type="ECO:0000256" key="10">
    <source>
        <dbReference type="ARBA" id="ARBA00034306"/>
    </source>
</evidence>
<name>A0ABQ9EDI6_TEGGR</name>
<evidence type="ECO:0000313" key="12">
    <source>
        <dbReference type="EMBL" id="KAJ8303409.1"/>
    </source>
</evidence>
<keyword evidence="3" id="KW-0963">Cytoplasm</keyword>
<evidence type="ECO:0000256" key="9">
    <source>
        <dbReference type="ARBA" id="ARBA00023329"/>
    </source>
</evidence>
<keyword evidence="13" id="KW-1185">Reference proteome</keyword>
<comment type="subcellular location">
    <subcellularLocation>
        <location evidence="2">Cytoplasm</location>
        <location evidence="2">Cytosol</location>
    </subcellularLocation>
    <subcellularLocation>
        <location evidence="1">Cytoplasmic vesicle</location>
        <location evidence="1">Autophagosome</location>
    </subcellularLocation>
    <subcellularLocation>
        <location evidence="10">Nucleus</location>
        <location evidence="10">Nuclear body</location>
    </subcellularLocation>
</comment>
<evidence type="ECO:0000256" key="6">
    <source>
        <dbReference type="ARBA" id="ARBA00023159"/>
    </source>
</evidence>
<evidence type="ECO:0000256" key="3">
    <source>
        <dbReference type="ARBA" id="ARBA00022490"/>
    </source>
</evidence>
<dbReference type="PANTHER" id="PTHR31671:SF3">
    <property type="entry name" value="DIABETES AND OBESITY REGULATED, ISOFORM G"/>
    <property type="match status" value="1"/>
</dbReference>
<evidence type="ECO:0000256" key="7">
    <source>
        <dbReference type="ARBA" id="ARBA00023163"/>
    </source>
</evidence>
<comment type="caution">
    <text evidence="12">The sequence shown here is derived from an EMBL/GenBank/DDBJ whole genome shotgun (WGS) entry which is preliminary data.</text>
</comment>
<organism evidence="12 13">
    <name type="scientific">Tegillarca granosa</name>
    <name type="common">Malaysian cockle</name>
    <name type="synonym">Anadara granosa</name>
    <dbReference type="NCBI Taxonomy" id="220873"/>
    <lineage>
        <taxon>Eukaryota</taxon>
        <taxon>Metazoa</taxon>
        <taxon>Spiralia</taxon>
        <taxon>Lophotrochozoa</taxon>
        <taxon>Mollusca</taxon>
        <taxon>Bivalvia</taxon>
        <taxon>Autobranchia</taxon>
        <taxon>Pteriomorphia</taxon>
        <taxon>Arcoida</taxon>
        <taxon>Arcoidea</taxon>
        <taxon>Arcidae</taxon>
        <taxon>Tegillarca</taxon>
    </lineage>
</organism>